<dbReference type="AlphaFoldDB" id="A0AAD7R0U0"/>
<feature type="region of interest" description="Disordered" evidence="1">
    <location>
        <begin position="43"/>
        <end position="70"/>
    </location>
</feature>
<accession>A0AAD7R0U0</accession>
<dbReference type="Proteomes" id="UP001221898">
    <property type="component" value="Unassembled WGS sequence"/>
</dbReference>
<evidence type="ECO:0000313" key="3">
    <source>
        <dbReference type="Proteomes" id="UP001221898"/>
    </source>
</evidence>
<evidence type="ECO:0000256" key="1">
    <source>
        <dbReference type="SAM" id="MobiDB-lite"/>
    </source>
</evidence>
<comment type="caution">
    <text evidence="2">The sequence shown here is derived from an EMBL/GenBank/DDBJ whole genome shotgun (WGS) entry which is preliminary data.</text>
</comment>
<keyword evidence="3" id="KW-1185">Reference proteome</keyword>
<reference evidence="2" key="1">
    <citation type="journal article" date="2023" name="Science">
        <title>Genome structures resolve the early diversification of teleost fishes.</title>
        <authorList>
            <person name="Parey E."/>
            <person name="Louis A."/>
            <person name="Montfort J."/>
            <person name="Bouchez O."/>
            <person name="Roques C."/>
            <person name="Iampietro C."/>
            <person name="Lluch J."/>
            <person name="Castinel A."/>
            <person name="Donnadieu C."/>
            <person name="Desvignes T."/>
            <person name="Floi Bucao C."/>
            <person name="Jouanno E."/>
            <person name="Wen M."/>
            <person name="Mejri S."/>
            <person name="Dirks R."/>
            <person name="Jansen H."/>
            <person name="Henkel C."/>
            <person name="Chen W.J."/>
            <person name="Zahm M."/>
            <person name="Cabau C."/>
            <person name="Klopp C."/>
            <person name="Thompson A.W."/>
            <person name="Robinson-Rechavi M."/>
            <person name="Braasch I."/>
            <person name="Lecointre G."/>
            <person name="Bobe J."/>
            <person name="Postlethwait J.H."/>
            <person name="Berthelot C."/>
            <person name="Roest Crollius H."/>
            <person name="Guiguen Y."/>
        </authorList>
    </citation>
    <scope>NUCLEOTIDE SEQUENCE</scope>
    <source>
        <strain evidence="2">NC1722</strain>
    </source>
</reference>
<dbReference type="EMBL" id="JAINUG010002056">
    <property type="protein sequence ID" value="KAJ8351109.1"/>
    <property type="molecule type" value="Genomic_DNA"/>
</dbReference>
<evidence type="ECO:0000313" key="2">
    <source>
        <dbReference type="EMBL" id="KAJ8351109.1"/>
    </source>
</evidence>
<name>A0AAD7R0U0_9TELE</name>
<sequence>MGMFEVGHHVGLGLEPTNELLVRELRSDDLHRDIATDRVAVSPVDHAERPGPTLRRVGISEEVPPRGSAVQGRIAGDQLAFETEGLRRVSPICRRISARKSCARSVGPDPIGTAPKISAPGAAPRHFFRVNS</sequence>
<protein>
    <submittedName>
        <fullName evidence="2">Uncharacterized protein</fullName>
    </submittedName>
</protein>
<proteinExistence type="predicted"/>
<feature type="region of interest" description="Disordered" evidence="1">
    <location>
        <begin position="104"/>
        <end position="125"/>
    </location>
</feature>
<gene>
    <name evidence="2" type="ORF">AAFF_G00150160</name>
</gene>
<organism evidence="2 3">
    <name type="scientific">Aldrovandia affinis</name>
    <dbReference type="NCBI Taxonomy" id="143900"/>
    <lineage>
        <taxon>Eukaryota</taxon>
        <taxon>Metazoa</taxon>
        <taxon>Chordata</taxon>
        <taxon>Craniata</taxon>
        <taxon>Vertebrata</taxon>
        <taxon>Euteleostomi</taxon>
        <taxon>Actinopterygii</taxon>
        <taxon>Neopterygii</taxon>
        <taxon>Teleostei</taxon>
        <taxon>Notacanthiformes</taxon>
        <taxon>Halosauridae</taxon>
        <taxon>Aldrovandia</taxon>
    </lineage>
</organism>